<dbReference type="CTD" id="580"/>
<sequence>MRGNWTAILRSHSGNEAARRSMDRRLSPQAEAGSWTRTRQSVEQLRSLLLCCRCENLLSEPVCLGACEHVFCRTCAVGCVSEGCSVCHTPVWLTDLQINRQLDSITQHVHKLESLLHCGGAASPQAGPAARSLGRHRKNFRIWFSPRSRKVRCRLERGGSGAPDAQAEAGRPAGPAEASVFDFAASSSSQSSAEGRKRKHGARPATRGKPKGGVSKRQRLKRVNREWGVQTARGPGAKAAEEEEEEGLEGKQVTSKKAVSFLAPDVVRGAGDPEGPRAGPSQREGARRSSLRVAVRAPQTGRDGAEEPAPSPGPAGEPAPLPPQGTGSAGEGAPLRPRRGTRSSAQGSPRTPWRSPGCRAGASSSPPPAGPCVPPVPKKARVGPESGAGGEGGREPAPHSPRRRAPLRRGSSASPGQAAPPGRLAAMKKNFKGETPLHLAAIKGDVQAVQELLSSGTDPNLKDHAGWTPLHEACNHGHLPVVEVLLQQGALLNTPGYQNDSPLHDAVRNGHTLVVGLLLEHGASQDVVNIFGLRPADYAETPEMKALLQATPQGTPTPLQSPKTSLSKVRGFGSVTVLGSKLTKPQLAQLSRLGRVLGVGQAESFTSAVTHVVVADGPMPTTLSCLLAVLNGCWILKFQWVEHSLKAGTLAPESDYEVGEGAQRSRVNRENMLPRLFDGCFFFLRGSFRRPPRDELLRLAREGGGRVLLRQPKPDSDVTQTVAAAAYHAPPGSDQRSCTQYVLYDRGSAYRPPRVRLGKVWSAPSAWLLDCIAAFRLLPVPEPEPQPPGPLRAPSRGFPAAHHTTVHETQVANARISPGSVPLDL</sequence>
<dbReference type="PANTHER" id="PTHR24171:SF8">
    <property type="entry name" value="BRCA1-ASSOCIATED RING DOMAIN PROTEIN 1"/>
    <property type="match status" value="1"/>
</dbReference>
<dbReference type="PRINTS" id="PR01415">
    <property type="entry name" value="ANKYRIN"/>
</dbReference>
<protein>
    <submittedName>
        <fullName evidence="11">BRCA1 associated RING domain 1</fullName>
    </submittedName>
</protein>
<dbReference type="SUPFAM" id="SSF57850">
    <property type="entry name" value="RING/U-box"/>
    <property type="match status" value="1"/>
</dbReference>
<feature type="domain" description="RING-type" evidence="9">
    <location>
        <begin position="51"/>
        <end position="88"/>
    </location>
</feature>
<dbReference type="GO" id="GO:0031436">
    <property type="term" value="C:BRCA1-BARD1 complex"/>
    <property type="evidence" value="ECO:0000318"/>
    <property type="project" value="GO_Central"/>
</dbReference>
<evidence type="ECO:0000256" key="6">
    <source>
        <dbReference type="PROSITE-ProRule" id="PRU00023"/>
    </source>
</evidence>
<dbReference type="Proteomes" id="UP000018468">
    <property type="component" value="Linkage group LG12"/>
</dbReference>
<reference evidence="11" key="3">
    <citation type="submission" date="2025-09" db="UniProtKB">
        <authorList>
            <consortium name="Ensembl"/>
        </authorList>
    </citation>
    <scope>IDENTIFICATION</scope>
</reference>
<evidence type="ECO:0000256" key="2">
    <source>
        <dbReference type="ARBA" id="ARBA00022737"/>
    </source>
</evidence>
<evidence type="ECO:0000313" key="12">
    <source>
        <dbReference type="Proteomes" id="UP000018468"/>
    </source>
</evidence>
<dbReference type="CDD" id="cd17720">
    <property type="entry name" value="BRCT_Bard1_rpt2"/>
    <property type="match status" value="1"/>
</dbReference>
<dbReference type="OMA" id="LGQCEHV"/>
<dbReference type="Gene3D" id="3.40.50.10190">
    <property type="entry name" value="BRCT domain"/>
    <property type="match status" value="2"/>
</dbReference>
<dbReference type="SMART" id="SM00292">
    <property type="entry name" value="BRCT"/>
    <property type="match status" value="2"/>
</dbReference>
<dbReference type="AlphaFoldDB" id="W5MAD5"/>
<evidence type="ECO:0000256" key="8">
    <source>
        <dbReference type="SAM" id="MobiDB-lite"/>
    </source>
</evidence>
<dbReference type="HOGENOM" id="CLU_021642_0_0_1"/>
<dbReference type="OrthoDB" id="2384350at2759"/>
<feature type="compositionally biased region" description="Basic residues" evidence="8">
    <location>
        <begin position="196"/>
        <end position="222"/>
    </location>
</feature>
<evidence type="ECO:0000259" key="9">
    <source>
        <dbReference type="PROSITE" id="PS50089"/>
    </source>
</evidence>
<name>W5MAD5_LEPOC</name>
<keyword evidence="2" id="KW-0677">Repeat</keyword>
<dbReference type="GO" id="GO:0070531">
    <property type="term" value="C:BRCA1-A complex"/>
    <property type="evidence" value="ECO:0000318"/>
    <property type="project" value="GO_Central"/>
</dbReference>
<feature type="compositionally biased region" description="Pro residues" evidence="8">
    <location>
        <begin position="309"/>
        <end position="323"/>
    </location>
</feature>
<keyword evidence="12" id="KW-1185">Reference proteome</keyword>
<feature type="region of interest" description="Disordered" evidence="8">
    <location>
        <begin position="155"/>
        <end position="423"/>
    </location>
</feature>
<proteinExistence type="predicted"/>
<dbReference type="PROSITE" id="PS00518">
    <property type="entry name" value="ZF_RING_1"/>
    <property type="match status" value="1"/>
</dbReference>
<evidence type="ECO:0000256" key="1">
    <source>
        <dbReference type="ARBA" id="ARBA00022723"/>
    </source>
</evidence>
<dbReference type="InterPro" id="IPR001841">
    <property type="entry name" value="Znf_RING"/>
</dbReference>
<dbReference type="InterPro" id="IPR036420">
    <property type="entry name" value="BRCT_dom_sf"/>
</dbReference>
<dbReference type="PROSITE" id="PS50089">
    <property type="entry name" value="ZF_RING_2"/>
    <property type="match status" value="1"/>
</dbReference>
<dbReference type="Pfam" id="PF12796">
    <property type="entry name" value="Ank_2"/>
    <property type="match status" value="1"/>
</dbReference>
<dbReference type="InterPro" id="IPR001357">
    <property type="entry name" value="BRCT_dom"/>
</dbReference>
<reference evidence="11" key="2">
    <citation type="submission" date="2025-08" db="UniProtKB">
        <authorList>
            <consortium name="Ensembl"/>
        </authorList>
    </citation>
    <scope>IDENTIFICATION</scope>
</reference>
<dbReference type="SUPFAM" id="SSF52113">
    <property type="entry name" value="BRCT domain"/>
    <property type="match status" value="2"/>
</dbReference>
<dbReference type="Gene3D" id="1.25.40.20">
    <property type="entry name" value="Ankyrin repeat-containing domain"/>
    <property type="match status" value="1"/>
</dbReference>
<dbReference type="SMART" id="SM00248">
    <property type="entry name" value="ANK"/>
    <property type="match status" value="3"/>
</dbReference>
<feature type="compositionally biased region" description="Low complexity" evidence="8">
    <location>
        <begin position="354"/>
        <end position="364"/>
    </location>
</feature>
<dbReference type="GeneTree" id="ENSGT00940000156532"/>
<dbReference type="InterPro" id="IPR013083">
    <property type="entry name" value="Znf_RING/FYVE/PHD"/>
</dbReference>
<dbReference type="STRING" id="7918.ENSLOCP00000005344"/>
<dbReference type="GO" id="GO:0008270">
    <property type="term" value="F:zinc ion binding"/>
    <property type="evidence" value="ECO:0007669"/>
    <property type="project" value="UniProtKB-KW"/>
</dbReference>
<keyword evidence="1" id="KW-0479">Metal-binding</keyword>
<feature type="repeat" description="ANK" evidence="6">
    <location>
        <begin position="498"/>
        <end position="530"/>
    </location>
</feature>
<evidence type="ECO:0000256" key="4">
    <source>
        <dbReference type="ARBA" id="ARBA00022833"/>
    </source>
</evidence>
<dbReference type="eggNOG" id="KOG4362">
    <property type="taxonomic scope" value="Eukaryota"/>
</dbReference>
<dbReference type="CDD" id="cd17734">
    <property type="entry name" value="BRCT_Bard1_rpt1"/>
    <property type="match status" value="1"/>
</dbReference>
<dbReference type="PROSITE" id="PS50297">
    <property type="entry name" value="ANK_REP_REGION"/>
    <property type="match status" value="3"/>
</dbReference>
<dbReference type="InterPro" id="IPR017907">
    <property type="entry name" value="Znf_RING_CS"/>
</dbReference>
<dbReference type="SUPFAM" id="SSF48403">
    <property type="entry name" value="Ankyrin repeat"/>
    <property type="match status" value="1"/>
</dbReference>
<dbReference type="InterPro" id="IPR039503">
    <property type="entry name" value="BARD1_Znf-RING"/>
</dbReference>
<keyword evidence="4" id="KW-0862">Zinc</keyword>
<dbReference type="InParanoid" id="W5MAD5"/>
<dbReference type="GeneID" id="102686362"/>
<dbReference type="Ensembl" id="ENSLOCT00000005352.1">
    <property type="protein sequence ID" value="ENSLOCP00000005344.1"/>
    <property type="gene ID" value="ENSLOCG00000004470.1"/>
</dbReference>
<dbReference type="PROSITE" id="PS50088">
    <property type="entry name" value="ANK_REPEAT"/>
    <property type="match status" value="3"/>
</dbReference>
<evidence type="ECO:0000313" key="11">
    <source>
        <dbReference type="Ensembl" id="ENSLOCP00000005344.1"/>
    </source>
</evidence>
<evidence type="ECO:0000256" key="5">
    <source>
        <dbReference type="ARBA" id="ARBA00023043"/>
    </source>
</evidence>
<dbReference type="Bgee" id="ENSLOCG00000004470">
    <property type="expression patterns" value="Expressed in ovary and 12 other cell types or tissues"/>
</dbReference>
<dbReference type="Gene3D" id="3.30.40.10">
    <property type="entry name" value="Zinc/RING finger domain, C3HC4 (zinc finger)"/>
    <property type="match status" value="1"/>
</dbReference>
<accession>W5MAD5</accession>
<feature type="domain" description="BRCT" evidence="10">
    <location>
        <begin position="672"/>
        <end position="779"/>
    </location>
</feature>
<evidence type="ECO:0000256" key="3">
    <source>
        <dbReference type="ARBA" id="ARBA00022771"/>
    </source>
</evidence>
<keyword evidence="3 7" id="KW-0863">Zinc-finger</keyword>
<feature type="repeat" description="ANK" evidence="6">
    <location>
        <begin position="432"/>
        <end position="464"/>
    </location>
</feature>
<keyword evidence="5 6" id="KW-0040">ANK repeat</keyword>
<dbReference type="PROSITE" id="PS50172">
    <property type="entry name" value="BRCT"/>
    <property type="match status" value="2"/>
</dbReference>
<organism evidence="11 12">
    <name type="scientific">Lepisosteus oculatus</name>
    <name type="common">Spotted gar</name>
    <dbReference type="NCBI Taxonomy" id="7918"/>
    <lineage>
        <taxon>Eukaryota</taxon>
        <taxon>Metazoa</taxon>
        <taxon>Chordata</taxon>
        <taxon>Craniata</taxon>
        <taxon>Vertebrata</taxon>
        <taxon>Euteleostomi</taxon>
        <taxon>Actinopterygii</taxon>
        <taxon>Neopterygii</taxon>
        <taxon>Holostei</taxon>
        <taxon>Semionotiformes</taxon>
        <taxon>Lepisosteidae</taxon>
        <taxon>Lepisosteus</taxon>
    </lineage>
</organism>
<dbReference type="EMBL" id="AHAT01011338">
    <property type="status" value="NOT_ANNOTATED_CDS"/>
    <property type="molecule type" value="Genomic_DNA"/>
</dbReference>
<dbReference type="PANTHER" id="PTHR24171">
    <property type="entry name" value="ANKYRIN REPEAT DOMAIN-CONTAINING PROTEIN 39-RELATED"/>
    <property type="match status" value="1"/>
</dbReference>
<feature type="compositionally biased region" description="Low complexity" evidence="8">
    <location>
        <begin position="165"/>
        <end position="193"/>
    </location>
</feature>
<dbReference type="Pfam" id="PF14835">
    <property type="entry name" value="zf-RING_6"/>
    <property type="match status" value="1"/>
</dbReference>
<feature type="domain" description="BRCT" evidence="10">
    <location>
        <begin position="574"/>
        <end position="658"/>
    </location>
</feature>
<feature type="repeat" description="ANK" evidence="6">
    <location>
        <begin position="465"/>
        <end position="497"/>
    </location>
</feature>
<evidence type="ECO:0000256" key="7">
    <source>
        <dbReference type="PROSITE-ProRule" id="PRU00175"/>
    </source>
</evidence>
<dbReference type="GO" id="GO:0085020">
    <property type="term" value="P:protein K6-linked ubiquitination"/>
    <property type="evidence" value="ECO:0000318"/>
    <property type="project" value="GO_Central"/>
</dbReference>
<dbReference type="eggNOG" id="KOG0504">
    <property type="taxonomic scope" value="Eukaryota"/>
</dbReference>
<dbReference type="InterPro" id="IPR002110">
    <property type="entry name" value="Ankyrin_rpt"/>
</dbReference>
<dbReference type="InterPro" id="IPR036770">
    <property type="entry name" value="Ankyrin_rpt-contain_sf"/>
</dbReference>
<evidence type="ECO:0000259" key="10">
    <source>
        <dbReference type="PROSITE" id="PS50172"/>
    </source>
</evidence>
<feature type="compositionally biased region" description="Pro residues" evidence="8">
    <location>
        <begin position="365"/>
        <end position="377"/>
    </location>
</feature>
<reference evidence="12" key="1">
    <citation type="submission" date="2011-12" db="EMBL/GenBank/DDBJ databases">
        <title>The Draft Genome of Lepisosteus oculatus.</title>
        <authorList>
            <consortium name="The Broad Institute Genome Assembly &amp; Analysis Group"/>
            <consortium name="Computational R&amp;D Group"/>
            <consortium name="and Sequencing Platform"/>
            <person name="Di Palma F."/>
            <person name="Alfoldi J."/>
            <person name="Johnson J."/>
            <person name="Berlin A."/>
            <person name="Gnerre S."/>
            <person name="Jaffe D."/>
            <person name="MacCallum I."/>
            <person name="Young S."/>
            <person name="Walker B.J."/>
            <person name="Lander E.S."/>
            <person name="Lindblad-Toh K."/>
        </authorList>
    </citation>
    <scope>NUCLEOTIDE SEQUENCE [LARGE SCALE GENOMIC DNA]</scope>
</reference>